<proteinExistence type="predicted"/>
<gene>
    <name evidence="2" type="ORF">A2989_02040</name>
</gene>
<name>A0A1F4Z9S4_9BACT</name>
<protein>
    <recommendedName>
        <fullName evidence="4">Glycosyltransferase RgtA/B/C/D-like domain-containing protein</fullName>
    </recommendedName>
</protein>
<comment type="caution">
    <text evidence="2">The sequence shown here is derived from an EMBL/GenBank/DDBJ whole genome shotgun (WGS) entry which is preliminary data.</text>
</comment>
<feature type="transmembrane region" description="Helical" evidence="1">
    <location>
        <begin position="195"/>
        <end position="213"/>
    </location>
</feature>
<feature type="transmembrane region" description="Helical" evidence="1">
    <location>
        <begin position="122"/>
        <end position="146"/>
    </location>
</feature>
<organism evidence="2 3">
    <name type="scientific">Candidatus Amesbacteria bacterium RIFCSPLOWO2_01_FULL_48_25</name>
    <dbReference type="NCBI Taxonomy" id="1797259"/>
    <lineage>
        <taxon>Bacteria</taxon>
        <taxon>Candidatus Amesiibacteriota</taxon>
    </lineage>
</organism>
<feature type="transmembrane region" description="Helical" evidence="1">
    <location>
        <begin position="353"/>
        <end position="370"/>
    </location>
</feature>
<dbReference type="Proteomes" id="UP000177080">
    <property type="component" value="Unassembled WGS sequence"/>
</dbReference>
<keyword evidence="1" id="KW-0472">Membrane</keyword>
<keyword evidence="1" id="KW-1133">Transmembrane helix</keyword>
<evidence type="ECO:0000313" key="2">
    <source>
        <dbReference type="EMBL" id="OGD03062.1"/>
    </source>
</evidence>
<dbReference type="STRING" id="1797259.A2989_02040"/>
<dbReference type="EMBL" id="MEXN01000010">
    <property type="protein sequence ID" value="OGD03062.1"/>
    <property type="molecule type" value="Genomic_DNA"/>
</dbReference>
<accession>A0A1F4Z9S4</accession>
<feature type="transmembrane region" description="Helical" evidence="1">
    <location>
        <begin position="158"/>
        <end position="183"/>
    </location>
</feature>
<feature type="transmembrane region" description="Helical" evidence="1">
    <location>
        <begin position="85"/>
        <end position="102"/>
    </location>
</feature>
<feature type="transmembrane region" description="Helical" evidence="1">
    <location>
        <begin position="263"/>
        <end position="285"/>
    </location>
</feature>
<reference evidence="2 3" key="1">
    <citation type="journal article" date="2016" name="Nat. Commun.">
        <title>Thousands of microbial genomes shed light on interconnected biogeochemical processes in an aquifer system.</title>
        <authorList>
            <person name="Anantharaman K."/>
            <person name="Brown C.T."/>
            <person name="Hug L.A."/>
            <person name="Sharon I."/>
            <person name="Castelle C.J."/>
            <person name="Probst A.J."/>
            <person name="Thomas B.C."/>
            <person name="Singh A."/>
            <person name="Wilkins M.J."/>
            <person name="Karaoz U."/>
            <person name="Brodie E.L."/>
            <person name="Williams K.H."/>
            <person name="Hubbard S.S."/>
            <person name="Banfield J.F."/>
        </authorList>
    </citation>
    <scope>NUCLEOTIDE SEQUENCE [LARGE SCALE GENOMIC DNA]</scope>
</reference>
<feature type="transmembrane region" description="Helical" evidence="1">
    <location>
        <begin position="305"/>
        <end position="322"/>
    </location>
</feature>
<sequence>MRLIFRVVLLVTCVGVIYFGYLGGVGKPWEGDSLAYHLPIAKIIADGRIGDRAALSNNLYFYPGIGEALVAVMMRLGVPLNLYNLLGWIALGGVVLKLGKIAGLKSEEAVVLAGAVVWWPSVVRLVLTQTVDIWLAVFWVLAVIWLEKGGQGWKYWGVLGIWLGAILGIKYSGVFYLPILGAFYWRRFWECRKDWGWLVVTVPILVIGGSWYGRNLLLTGSPMWPAGWGPWKGATGFKMLEWNPAKTAINFPGKFGEAMISEYLIWPILGFWAVWRGSKWGWLGLFNWGVYMILPSWPENVVSDLRYGYVAMIPIVIAIWKWARAAGRIGDVAVLAMAAVAVEWAQLDFRPKIFVGVMLFGWIFWGRKKWHF</sequence>
<feature type="transmembrane region" description="Helical" evidence="1">
    <location>
        <begin position="7"/>
        <end position="24"/>
    </location>
</feature>
<evidence type="ECO:0008006" key="4">
    <source>
        <dbReference type="Google" id="ProtNLM"/>
    </source>
</evidence>
<dbReference type="AlphaFoldDB" id="A0A1F4Z9S4"/>
<keyword evidence="1" id="KW-0812">Transmembrane</keyword>
<evidence type="ECO:0000256" key="1">
    <source>
        <dbReference type="SAM" id="Phobius"/>
    </source>
</evidence>
<evidence type="ECO:0000313" key="3">
    <source>
        <dbReference type="Proteomes" id="UP000177080"/>
    </source>
</evidence>